<evidence type="ECO:0000313" key="2">
    <source>
        <dbReference type="EMBL" id="OJF71259.1"/>
    </source>
</evidence>
<organism evidence="2 3">
    <name type="scientific">Streptococcus bovimastitidis</name>
    <dbReference type="NCBI Taxonomy" id="1856638"/>
    <lineage>
        <taxon>Bacteria</taxon>
        <taxon>Bacillati</taxon>
        <taxon>Bacillota</taxon>
        <taxon>Bacilli</taxon>
        <taxon>Lactobacillales</taxon>
        <taxon>Streptococcaceae</taxon>
        <taxon>Streptococcus</taxon>
    </lineage>
</organism>
<name>A0A1L8MKK0_9STRE</name>
<keyword evidence="1" id="KW-0812">Transmembrane</keyword>
<reference evidence="3" key="1">
    <citation type="submission" date="2016-06" db="EMBL/GenBank/DDBJ databases">
        <authorList>
            <person name="de Vries S.P.W."/>
            <person name="Hadjirin N.F."/>
            <person name="Lay E.M."/>
            <person name="Zadoks R.N."/>
            <person name="Peacock S.J."/>
            <person name="Parkhill J."/>
            <person name="Grant A.J."/>
            <person name="Mcdougall S."/>
            <person name="Holmes M.A."/>
        </authorList>
    </citation>
    <scope>NUCLEOTIDE SEQUENCE [LARGE SCALE GENOMIC DNA]</scope>
    <source>
        <strain evidence="3">NZ1587</strain>
    </source>
</reference>
<protein>
    <submittedName>
        <fullName evidence="2">Uncharacterized protein</fullName>
    </submittedName>
</protein>
<feature type="transmembrane region" description="Helical" evidence="1">
    <location>
        <begin position="30"/>
        <end position="55"/>
    </location>
</feature>
<dbReference type="Proteomes" id="UP000182015">
    <property type="component" value="Unassembled WGS sequence"/>
</dbReference>
<accession>A0A1L8MKK0</accession>
<keyword evidence="1" id="KW-1133">Transmembrane helix</keyword>
<keyword evidence="1" id="KW-0472">Membrane</keyword>
<evidence type="ECO:0000256" key="1">
    <source>
        <dbReference type="SAM" id="Phobius"/>
    </source>
</evidence>
<dbReference type="EMBL" id="LZDD01000003">
    <property type="protein sequence ID" value="OJF71259.1"/>
    <property type="molecule type" value="Genomic_DNA"/>
</dbReference>
<evidence type="ECO:0000313" key="3">
    <source>
        <dbReference type="Proteomes" id="UP000182015"/>
    </source>
</evidence>
<keyword evidence="3" id="KW-1185">Reference proteome</keyword>
<dbReference type="AlphaFoldDB" id="A0A1L8MKK0"/>
<comment type="caution">
    <text evidence="2">The sequence shown here is derived from an EMBL/GenBank/DDBJ whole genome shotgun (WGS) entry which is preliminary data.</text>
</comment>
<gene>
    <name evidence="2" type="ORF">A9Q68_08665</name>
</gene>
<sequence>MFVKAQFSLIVLIVLLSVYQSELDKLGLTPYLILLGKLISIVISVVGAVVFWLLLGKYDSPEDLNNQSLAKKIIQHSNEELDNDMMKRKLHYKMNRTNFISQQSYRKPRGKK</sequence>
<proteinExistence type="predicted"/>